<proteinExistence type="predicted"/>
<dbReference type="EMBL" id="UYJE01009652">
    <property type="protein sequence ID" value="VDI75273.1"/>
    <property type="molecule type" value="Genomic_DNA"/>
</dbReference>
<feature type="compositionally biased region" description="Basic and acidic residues" evidence="1">
    <location>
        <begin position="62"/>
        <end position="75"/>
    </location>
</feature>
<evidence type="ECO:0000256" key="1">
    <source>
        <dbReference type="SAM" id="MobiDB-lite"/>
    </source>
</evidence>
<feature type="compositionally biased region" description="Polar residues" evidence="1">
    <location>
        <begin position="25"/>
        <end position="40"/>
    </location>
</feature>
<organism evidence="2 3">
    <name type="scientific">Mytilus galloprovincialis</name>
    <name type="common">Mediterranean mussel</name>
    <dbReference type="NCBI Taxonomy" id="29158"/>
    <lineage>
        <taxon>Eukaryota</taxon>
        <taxon>Metazoa</taxon>
        <taxon>Spiralia</taxon>
        <taxon>Lophotrochozoa</taxon>
        <taxon>Mollusca</taxon>
        <taxon>Bivalvia</taxon>
        <taxon>Autobranchia</taxon>
        <taxon>Pteriomorphia</taxon>
        <taxon>Mytilida</taxon>
        <taxon>Mytiloidea</taxon>
        <taxon>Mytilidae</taxon>
        <taxon>Mytilinae</taxon>
        <taxon>Mytilus</taxon>
    </lineage>
</organism>
<dbReference type="Proteomes" id="UP000596742">
    <property type="component" value="Unassembled WGS sequence"/>
</dbReference>
<feature type="compositionally biased region" description="Basic and acidic residues" evidence="1">
    <location>
        <begin position="14"/>
        <end position="24"/>
    </location>
</feature>
<protein>
    <submittedName>
        <fullName evidence="2">Uncharacterized protein</fullName>
    </submittedName>
</protein>
<sequence length="267" mass="30039">MDLSVIKNGNEENGSEKNQAEKIVETNTLGKRRNSTSPSLTDEPVIKKIKTDCDEPENEAENEPKNEKEDQSKNEEENDDENIPQPMKKRKEAANFPKLYRLLHEDEDITKGLTAKSPGAEQDVATHVATGSKKGRTSQYISTCASLNKAESLRNLKLNSGYKWGMKHIAEIDVGMLPDDVKIIDLRTRMLRRKYEISDKDINENFHKFAESHEEVLLKGTVPASCLKLIKFTGVVPDSDNSCSDSDGCGFDYDSYNSNPDSDSDWY</sequence>
<dbReference type="AlphaFoldDB" id="A0A8B6H8K9"/>
<evidence type="ECO:0000313" key="2">
    <source>
        <dbReference type="EMBL" id="VDI75273.1"/>
    </source>
</evidence>
<gene>
    <name evidence="2" type="ORF">MGAL_10B077119</name>
</gene>
<comment type="caution">
    <text evidence="2">The sequence shown here is derived from an EMBL/GenBank/DDBJ whole genome shotgun (WGS) entry which is preliminary data.</text>
</comment>
<accession>A0A8B6H8K9</accession>
<feature type="compositionally biased region" description="Basic and acidic residues" evidence="1">
    <location>
        <begin position="44"/>
        <end position="53"/>
    </location>
</feature>
<name>A0A8B6H8K9_MYTGA</name>
<keyword evidence="3" id="KW-1185">Reference proteome</keyword>
<evidence type="ECO:0000313" key="3">
    <source>
        <dbReference type="Proteomes" id="UP000596742"/>
    </source>
</evidence>
<reference evidence="2" key="1">
    <citation type="submission" date="2018-11" db="EMBL/GenBank/DDBJ databases">
        <authorList>
            <person name="Alioto T."/>
            <person name="Alioto T."/>
        </authorList>
    </citation>
    <scope>NUCLEOTIDE SEQUENCE</scope>
</reference>
<dbReference type="OrthoDB" id="6143207at2759"/>
<feature type="region of interest" description="Disordered" evidence="1">
    <location>
        <begin position="1"/>
        <end position="93"/>
    </location>
</feature>